<dbReference type="EMBL" id="QMEB01000045">
    <property type="protein sequence ID" value="NMG19440.1"/>
    <property type="molecule type" value="Genomic_DNA"/>
</dbReference>
<evidence type="ECO:0000313" key="3">
    <source>
        <dbReference type="Proteomes" id="UP000718564"/>
    </source>
</evidence>
<reference evidence="2 3" key="1">
    <citation type="submission" date="2018-06" db="EMBL/GenBank/DDBJ databases">
        <title>Comparative genomics of Brasilonema spp. strains.</title>
        <authorList>
            <person name="Alvarenga D.O."/>
            <person name="Fiore M.F."/>
            <person name="Varani A.M."/>
        </authorList>
    </citation>
    <scope>NUCLEOTIDE SEQUENCE [LARGE SCALE GENOMIC DNA]</scope>
    <source>
        <strain evidence="2 3">SPC951</strain>
    </source>
</reference>
<name>A0ABX1P4Y8_9CYAN</name>
<dbReference type="RefSeq" id="WP_169154716.1">
    <property type="nucleotide sequence ID" value="NZ_CAWPJE010000437.1"/>
</dbReference>
<dbReference type="InterPro" id="IPR024983">
    <property type="entry name" value="CHAT_dom"/>
</dbReference>
<proteinExistence type="predicted"/>
<comment type="caution">
    <text evidence="2">The sequence shown here is derived from an EMBL/GenBank/DDBJ whole genome shotgun (WGS) entry which is preliminary data.</text>
</comment>
<gene>
    <name evidence="2" type="ORF">DP116_08200</name>
</gene>
<accession>A0ABX1P4Y8</accession>
<dbReference type="Pfam" id="PF12770">
    <property type="entry name" value="CHAT"/>
    <property type="match status" value="1"/>
</dbReference>
<protein>
    <submittedName>
        <fullName evidence="2">Sensor protein Chase2</fullName>
    </submittedName>
</protein>
<sequence>MEIWVNLEFGDGNLERGFGNLNVEVTVANAQRNITQLEVQLPPNAEIPISYQRWKEQYYSLLKHSRGGFKNNQVTHISKTDCYDSAQHLCRHLHQWLYPIQSELKQALSQDFQPEIRLIINTQKIGSQTTKDILHRLPWQEWDFLAQNFSCEAAVCFHSSVVSTTASEKSSTSNKIRRPRIISIFGDSQNIDTSADKELLQKLQKRAAELIVLTEPNRSDFNALWEEACDILFFAGHSETKGDGQTGIININRNDSLSLSEIKRTLKAAINKGLKLAILNSCDGLGLARQLADLNLPYIIVWREEVPDKLAQKFLKYFLNSFAEGQSLFTAVGEARDKLKELADDTDIAKQLPG</sequence>
<feature type="non-terminal residue" evidence="2">
    <location>
        <position position="354"/>
    </location>
</feature>
<keyword evidence="3" id="KW-1185">Reference proteome</keyword>
<feature type="domain" description="CHAT" evidence="1">
    <location>
        <begin position="88"/>
        <end position="340"/>
    </location>
</feature>
<organism evidence="2 3">
    <name type="scientific">Brasilonema bromeliae SPC951</name>
    <dbReference type="NCBI Taxonomy" id="385972"/>
    <lineage>
        <taxon>Bacteria</taxon>
        <taxon>Bacillati</taxon>
        <taxon>Cyanobacteriota</taxon>
        <taxon>Cyanophyceae</taxon>
        <taxon>Nostocales</taxon>
        <taxon>Scytonemataceae</taxon>
        <taxon>Brasilonema</taxon>
        <taxon>Bromeliae group (in: Brasilonema)</taxon>
    </lineage>
</organism>
<evidence type="ECO:0000313" key="2">
    <source>
        <dbReference type="EMBL" id="NMG19440.1"/>
    </source>
</evidence>
<dbReference type="Proteomes" id="UP000718564">
    <property type="component" value="Unassembled WGS sequence"/>
</dbReference>
<evidence type="ECO:0000259" key="1">
    <source>
        <dbReference type="Pfam" id="PF12770"/>
    </source>
</evidence>